<dbReference type="RefSeq" id="WP_173271753.1">
    <property type="nucleotide sequence ID" value="NZ_JABMKV010000002.1"/>
</dbReference>
<dbReference type="Gene3D" id="1.20.1640.10">
    <property type="entry name" value="Multidrug efflux transporter AcrB transmembrane domain"/>
    <property type="match status" value="2"/>
</dbReference>
<evidence type="ECO:0000313" key="3">
    <source>
        <dbReference type="Proteomes" id="UP000762110"/>
    </source>
</evidence>
<gene>
    <name evidence="2" type="ORF">HQN85_10055</name>
</gene>
<dbReference type="SUPFAM" id="SSF82714">
    <property type="entry name" value="Multidrug efflux transporter AcrB TolC docking domain, DN and DC subdomains"/>
    <property type="match status" value="2"/>
</dbReference>
<organism evidence="2 3">
    <name type="scientific">Pedobacter boryungensis</name>
    <dbReference type="NCBI Taxonomy" id="869962"/>
    <lineage>
        <taxon>Bacteria</taxon>
        <taxon>Pseudomonadati</taxon>
        <taxon>Bacteroidota</taxon>
        <taxon>Sphingobacteriia</taxon>
        <taxon>Sphingobacteriales</taxon>
        <taxon>Sphingobacteriaceae</taxon>
        <taxon>Pedobacter</taxon>
    </lineage>
</organism>
<dbReference type="InterPro" id="IPR001036">
    <property type="entry name" value="Acrflvin-R"/>
</dbReference>
<dbReference type="Gene3D" id="3.30.70.1430">
    <property type="entry name" value="Multidrug efflux transporter AcrB pore domain"/>
    <property type="match status" value="2"/>
</dbReference>
<feature type="transmembrane region" description="Helical" evidence="1">
    <location>
        <begin position="522"/>
        <end position="539"/>
    </location>
</feature>
<comment type="caution">
    <text evidence="2">The sequence shown here is derived from an EMBL/GenBank/DDBJ whole genome shotgun (WGS) entry which is preliminary data.</text>
</comment>
<feature type="transmembrane region" description="Helical" evidence="1">
    <location>
        <begin position="20"/>
        <end position="36"/>
    </location>
</feature>
<feature type="transmembrane region" description="Helical" evidence="1">
    <location>
        <begin position="977"/>
        <end position="999"/>
    </location>
</feature>
<dbReference type="Pfam" id="PF00873">
    <property type="entry name" value="ACR_tran"/>
    <property type="match status" value="2"/>
</dbReference>
<keyword evidence="1" id="KW-0472">Membrane</keyword>
<dbReference type="PANTHER" id="PTHR32063:SF33">
    <property type="entry name" value="RND SUPERFAMILY EFFLUX PUMP PERMEASE COMPONENT"/>
    <property type="match status" value="1"/>
</dbReference>
<evidence type="ECO:0000313" key="2">
    <source>
        <dbReference type="EMBL" id="NQX32072.1"/>
    </source>
</evidence>
<feature type="transmembrane region" description="Helical" evidence="1">
    <location>
        <begin position="340"/>
        <end position="358"/>
    </location>
</feature>
<dbReference type="SUPFAM" id="SSF82693">
    <property type="entry name" value="Multidrug efflux transporter AcrB pore domain, PN1, PN2, PC1 and PC2 subdomains"/>
    <property type="match status" value="3"/>
</dbReference>
<dbReference type="Gene3D" id="3.30.70.1440">
    <property type="entry name" value="Multidrug efflux transporter AcrB pore domain"/>
    <property type="match status" value="1"/>
</dbReference>
<dbReference type="Proteomes" id="UP000762110">
    <property type="component" value="Unassembled WGS sequence"/>
</dbReference>
<protein>
    <submittedName>
        <fullName evidence="2">Efflux RND transporter permease subunit</fullName>
    </submittedName>
</protein>
<feature type="transmembrane region" description="Helical" evidence="1">
    <location>
        <begin position="1091"/>
        <end position="1122"/>
    </location>
</feature>
<dbReference type="InterPro" id="IPR027463">
    <property type="entry name" value="AcrB_DN_DC_subdom"/>
</dbReference>
<keyword evidence="1" id="KW-0812">Transmembrane</keyword>
<feature type="transmembrane region" description="Helical" evidence="1">
    <location>
        <begin position="365"/>
        <end position="391"/>
    </location>
</feature>
<feature type="transmembrane region" description="Helical" evidence="1">
    <location>
        <begin position="1005"/>
        <end position="1030"/>
    </location>
</feature>
<evidence type="ECO:0000256" key="1">
    <source>
        <dbReference type="SAM" id="Phobius"/>
    </source>
</evidence>
<feature type="transmembrane region" description="Helical" evidence="1">
    <location>
        <begin position="545"/>
        <end position="563"/>
    </location>
</feature>
<keyword evidence="3" id="KW-1185">Reference proteome</keyword>
<feature type="transmembrane region" description="Helical" evidence="1">
    <location>
        <begin position="596"/>
        <end position="617"/>
    </location>
</feature>
<dbReference type="PANTHER" id="PTHR32063">
    <property type="match status" value="1"/>
</dbReference>
<dbReference type="Gene3D" id="3.30.70.1320">
    <property type="entry name" value="Multidrug efflux transporter AcrB pore domain like"/>
    <property type="match status" value="1"/>
</dbReference>
<dbReference type="SUPFAM" id="SSF82866">
    <property type="entry name" value="Multidrug efflux transporter AcrB transmembrane domain"/>
    <property type="match status" value="2"/>
</dbReference>
<feature type="transmembrane region" description="Helical" evidence="1">
    <location>
        <begin position="1051"/>
        <end position="1071"/>
    </location>
</feature>
<feature type="transmembrane region" description="Helical" evidence="1">
    <location>
        <begin position="946"/>
        <end position="965"/>
    </location>
</feature>
<dbReference type="Gene3D" id="3.30.2090.10">
    <property type="entry name" value="Multidrug efflux transporter AcrB TolC docking domain, DN and DC subdomains"/>
    <property type="match status" value="2"/>
</dbReference>
<feature type="transmembrane region" description="Helical" evidence="1">
    <location>
        <begin position="471"/>
        <end position="501"/>
    </location>
</feature>
<dbReference type="EMBL" id="JABMKV010000002">
    <property type="protein sequence ID" value="NQX32072.1"/>
    <property type="molecule type" value="Genomic_DNA"/>
</dbReference>
<keyword evidence="1" id="KW-1133">Transmembrane helix</keyword>
<sequence>MKDVNKEFGPSSWAIDNKTAIYIITIMITLAGLFAYNSTPKENFPEVIVPKIFVQTVYPGTSPENMENLVTKQLEKQIKGTQGLKKVTSNSYQDFSIITAEFGTDVDIKDAKQRVKDAVDKAKTDLPNDIPDDPTVMDFNMSDLPVMYINISGNFDLKKLKDYADDIQDRIEALPEISGVDLVGALDPEIQINVDMNKMAAAQVSFTDIQNAVGYENLTASGGTVKMDGLRRTLNIKKDFKSAEEIANLVIKTPTGAVVYLRDIAEVKDAFKEQTSYARLYGKNVITLNVKKRSGQNLIEASDKINQILTEMKDKSLPKTLDIKITGDQSDQTRVTLHDLINTIIIGFILVTIILMFFMGVKNAIFVALSVPLSMFIAFLFMPLLGGIMGFNFTMNMIVLFSFLLGLGIVVDDAIVVIENTHRIFDNGKVPIVKAAKMAAGEVFVPVFSGTLTTLAPFFPLLFWPGIIGKFMYFLPLTLIVTLFASLIVAYIINPVFAVDFMEHDDHSANKKPTFDKRTKKITLILGIAAIVAYAIGALAGSFGFGNFMVFIIILYLLNHYFLENWVKTFQNKIWPAFQSKYVKLLHWAVDHPKKLIWGTFGLFFGTIILFGVLVIAGRQKVIFFPSGDPNFVYVYVGLPVGTDQAYTNEVVRKVEQRVTGVLSKDGKIDPVVTSIISNVTKGVTDPQDEDQGEYPNKGKVTVAFVEFGKRNGVNTAAYLDKIRNAVKGIPGAEISVAQEQGGPPTAKPISIEITGDNLDSIVHTSERLKKYLVSKNIAGVEELKSDFQNNKPEVIFDIDRERANREGIYSGQIAMDLRAALYGRELSKFRDDKEDYEINVRARDDQKNNLEVLRNMKMTYRDMAMGGQIRQVPISSFVNIRYVNTYGGIKRKQQKRIIILSSNVLSDANANQVVQNVAQEVAQFKTPTGVEIKMAGDQEEQAETMGFLGMAFFIAIGTILIILVTQFNSISKPIIILVEVLFSFIGVLGGCIIFNMPFSVMMSMLGIVALVGIVVRNGILLVEFTELLISQGFTVKDAVIEAGRTRMTPVLLTATATMLGLIPLAVGLNIDFVKMFTELNPHIYFGGDNVAFWGPLSWTMIFGLSFATFLTLILVPCMYIVMDKNSRAIKGWFKKKSVEADHSAKTAEEPAAE</sequence>
<name>A0ABX2DD93_9SPHI</name>
<dbReference type="PRINTS" id="PR00702">
    <property type="entry name" value="ACRIFLAVINRP"/>
</dbReference>
<proteinExistence type="predicted"/>
<accession>A0ABX2DD93</accession>
<reference evidence="2 3" key="1">
    <citation type="submission" date="2020-05" db="EMBL/GenBank/DDBJ databases">
        <title>Description of Pedobacter foliorum sp. nov.</title>
        <authorList>
            <person name="Qi S."/>
            <person name="Carlier A."/>
            <person name="Cnockaert M."/>
            <person name="Vandamme P."/>
        </authorList>
    </citation>
    <scope>NUCLEOTIDE SEQUENCE [LARGE SCALE GENOMIC DNA]</scope>
    <source>
        <strain evidence="2 3">LMG 31300</strain>
    </source>
</reference>
<feature type="transmembrane region" description="Helical" evidence="1">
    <location>
        <begin position="439"/>
        <end position="459"/>
    </location>
</feature>
<feature type="transmembrane region" description="Helical" evidence="1">
    <location>
        <begin position="397"/>
        <end position="418"/>
    </location>
</feature>